<dbReference type="Proteomes" id="UP001219518">
    <property type="component" value="Unassembled WGS sequence"/>
</dbReference>
<sequence length="75" mass="8575">MCLCNKARLLVIPLTKIASNAWSQAYASNLEALVSEKIETLMQFREKITAFRAQLLAEEQISQKMTRAPMNSRHH</sequence>
<organism evidence="1 2">
    <name type="scientific">Frankliniella fusca</name>
    <dbReference type="NCBI Taxonomy" id="407009"/>
    <lineage>
        <taxon>Eukaryota</taxon>
        <taxon>Metazoa</taxon>
        <taxon>Ecdysozoa</taxon>
        <taxon>Arthropoda</taxon>
        <taxon>Hexapoda</taxon>
        <taxon>Insecta</taxon>
        <taxon>Pterygota</taxon>
        <taxon>Neoptera</taxon>
        <taxon>Paraneoptera</taxon>
        <taxon>Thysanoptera</taxon>
        <taxon>Terebrantia</taxon>
        <taxon>Thripoidea</taxon>
        <taxon>Thripidae</taxon>
        <taxon>Frankliniella</taxon>
    </lineage>
</organism>
<comment type="caution">
    <text evidence="1">The sequence shown here is derived from an EMBL/GenBank/DDBJ whole genome shotgun (WGS) entry which is preliminary data.</text>
</comment>
<keyword evidence="2" id="KW-1185">Reference proteome</keyword>
<accession>A0AAE1I4S4</accession>
<protein>
    <submittedName>
        <fullName evidence="1">Kinesin-like protein KIF2A</fullName>
    </submittedName>
</protein>
<name>A0AAE1I4S4_9NEOP</name>
<gene>
    <name evidence="1" type="ORF">KUF71_017932</name>
</gene>
<reference evidence="1" key="2">
    <citation type="journal article" date="2023" name="BMC Genomics">
        <title>Pest status, molecular evolution, and epigenetic factors derived from the genome assembly of Frankliniella fusca, a thysanopteran phytovirus vector.</title>
        <authorList>
            <person name="Catto M.A."/>
            <person name="Labadie P.E."/>
            <person name="Jacobson A.L."/>
            <person name="Kennedy G.G."/>
            <person name="Srinivasan R."/>
            <person name="Hunt B.G."/>
        </authorList>
    </citation>
    <scope>NUCLEOTIDE SEQUENCE</scope>
    <source>
        <strain evidence="1">PL_HMW_Pooled</strain>
    </source>
</reference>
<evidence type="ECO:0000313" key="1">
    <source>
        <dbReference type="EMBL" id="KAK3933344.1"/>
    </source>
</evidence>
<dbReference type="EMBL" id="JAHWGI010001444">
    <property type="protein sequence ID" value="KAK3933344.1"/>
    <property type="molecule type" value="Genomic_DNA"/>
</dbReference>
<evidence type="ECO:0000313" key="2">
    <source>
        <dbReference type="Proteomes" id="UP001219518"/>
    </source>
</evidence>
<proteinExistence type="predicted"/>
<dbReference type="AlphaFoldDB" id="A0AAE1I4S4"/>
<reference evidence="1" key="1">
    <citation type="submission" date="2021-07" db="EMBL/GenBank/DDBJ databases">
        <authorList>
            <person name="Catto M.A."/>
            <person name="Jacobson A."/>
            <person name="Kennedy G."/>
            <person name="Labadie P."/>
            <person name="Hunt B.G."/>
            <person name="Srinivasan R."/>
        </authorList>
    </citation>
    <scope>NUCLEOTIDE SEQUENCE</scope>
    <source>
        <strain evidence="1">PL_HMW_Pooled</strain>
        <tissue evidence="1">Head</tissue>
    </source>
</reference>